<evidence type="ECO:0000313" key="4">
    <source>
        <dbReference type="Proteomes" id="UP000179807"/>
    </source>
</evidence>
<dbReference type="EMBL" id="MLAK01000611">
    <property type="protein sequence ID" value="OHT10442.1"/>
    <property type="molecule type" value="Genomic_DNA"/>
</dbReference>
<reference evidence="3" key="1">
    <citation type="submission" date="2016-10" db="EMBL/GenBank/DDBJ databases">
        <authorList>
            <person name="Benchimol M."/>
            <person name="Almeida L.G."/>
            <person name="Vasconcelos A.T."/>
            <person name="Perreira-Neves A."/>
            <person name="Rosa I.A."/>
            <person name="Tasca T."/>
            <person name="Bogo M.R."/>
            <person name="de Souza W."/>
        </authorList>
    </citation>
    <scope>NUCLEOTIDE SEQUENCE [LARGE SCALE GENOMIC DNA]</scope>
    <source>
        <strain evidence="3">K</strain>
    </source>
</reference>
<sequence length="1730" mass="200366">MSDANLKFGMFEEFTLPFETGSISSVFSINSRECICATSRNLHKFEKGEIKMSTNLMKFSACLMIPDTDLIVGITARTNLLYVFKIVDISHPIIDGYFTNHHGVFHLFYSPASMSLILVGYGIKVFYLRYKYSGSKLSIIPPEVTISLRSRFCNDYDTTILTPPSFDPDHETLYLPTPSGICPFDLDGNCLTPASRYPASIATVYCYNHFSRSIFTFDAHHGLIKWTQSGQIEQHFQTTGNSVFAILLVDEEHIVCLNASKQLFLLNFITGRTFYCMNLDKLPSRLFMLKIREQPYLAACFGATLRGIRIDIPWKVWYSPIRDCIKISRCNRLYEAGRILVQTKNYFLKIFSPSTSRLITVATHRDAVTPVSFLYDRGFIQIARRNGMKFEFVNISTLSENFHKREIENDTENINDSVFLFKTEYDHRNQHNNQTSIHSFRNTENNNSSQADYAFQEKESINEFRIEENELDSNLLKRDILFFVLENGIVLGFNSSVNPCEEIFSLDLKAHFLLIIHYNGRWCYAAISENSYLSIYDYHTFALIERLKVSYHKVINAFYNAEFQSIVFVFEETTILFSLLTKEIVDEVEINGCSNVEHFGDLVRFGYESGHITTLYIEDGRFSPNITDYRPHYEPITSFSFSTDFWLSSSVDSKILVWNYFDENVVVIKLPLPIFSCCLMNGKRDILLSTETEIMKISGYSVFYEQDDEDEEIDNFDKLSDFLDPNSFTQFFTQKNNFVQPNKGNPTNNENKFDNQNSNEIKNENVSILSMRKYSRGIENNSKKSNLNNKNIQIENTTRLSNKETINRKLQIDDNKKLEEMMKMNGIITAKVYKIPTVSYQNNSPNTNSSINIEQNATKLPKNSINKKTQASKNSIKKTELKNSSMVKASNFIHRAIEEEEIKLTSKKKKVKRKKVLQKYDNESKVNNKSAVDLLDEMFNRTKNKSQVYHTNDNQKKEDEKSNIDFAALVKQFNKEPSIAEENKGQTDSDQETSSISSSSDIIVGKERESITKTHSSKPKAQKPNEETKIHSMIKEHNNKKDHQKQKKAKNIKKKEKKVVKLQKVKKQIEMTYPTTNISQEIDIKSDEDSVNPQQKYSVEKKYMKNTATQGSVLGNRETPPLGEGILPPEENKVYSLDENNSDLLEEEIIKDYSDYNISENDNDELIKPVNDELIERNFDKDLNEKQISSSEIDLNHSQNDSCFDFDQPNGKNLNHITSKTKIQKQNPTKEFKISTGLKTPMNKNKSIENKSPFSEKSFSYNPNQFTPKIVKKKSIQNIQSFQKNKNYTFKQKGQFQFKLTHTGNIEDIRKRPATPEPINYNNVSVKERKSIHVRYLHRSKSQNYFDFDINNIPPNIIIDENAIYAKYFIRPSDSGFRSKSRKLHNPIELDDKIPNNFCSVNLNQNLKVHSPKLSPKRHFFRRTVKPETTNGQKLNQKNDQDFSENSPHKNNWNNNHKNNGNVMGSSNNTLKSDDFDGFESVEQTINRLTENQNQIHKFQKEFKASCKHYNSIEEIRYERDNESENQVVIKMKENNFPQMKKLEYSPPFTIQLNKKNEIRKEKKKTPEKIIDKKVTPTSNEFKFETSVVNANFELNDDVSENDFHTNKVIEPNFQIQNCSPRAKSKGNNSQNTKKIFKKDTSNANSNQNSGRRYFNSKCERIRIKREEDKLEAAFLSKLPTFEMKKRPNSARKMPKKPKIYSAPVWPPVDRCKGIDGTILCGNNLNFVCY</sequence>
<feature type="compositionally biased region" description="Polar residues" evidence="2">
    <location>
        <begin position="1427"/>
        <end position="1438"/>
    </location>
</feature>
<dbReference type="PANTHER" id="PTHR45532:SF1">
    <property type="entry name" value="WD REPEAT-CONTAINING PROTEIN 97"/>
    <property type="match status" value="1"/>
</dbReference>
<dbReference type="RefSeq" id="XP_068363578.1">
    <property type="nucleotide sequence ID" value="XM_068501286.1"/>
</dbReference>
<evidence type="ECO:0000256" key="1">
    <source>
        <dbReference type="PROSITE-ProRule" id="PRU00221"/>
    </source>
</evidence>
<feature type="compositionally biased region" description="Basic residues" evidence="2">
    <location>
        <begin position="1042"/>
        <end position="1057"/>
    </location>
</feature>
<feature type="compositionally biased region" description="Polar residues" evidence="2">
    <location>
        <begin position="1618"/>
        <end position="1634"/>
    </location>
</feature>
<evidence type="ECO:0000313" key="3">
    <source>
        <dbReference type="EMBL" id="OHT10442.1"/>
    </source>
</evidence>
<keyword evidence="1" id="KW-0853">WD repeat</keyword>
<keyword evidence="4" id="KW-1185">Reference proteome</keyword>
<dbReference type="PANTHER" id="PTHR45532">
    <property type="entry name" value="WD REPEAT-CONTAINING PROTEIN 97"/>
    <property type="match status" value="1"/>
</dbReference>
<proteinExistence type="predicted"/>
<name>A0A1J4KHD6_9EUKA</name>
<feature type="compositionally biased region" description="Basic and acidic residues" evidence="2">
    <location>
        <begin position="1023"/>
        <end position="1041"/>
    </location>
</feature>
<feature type="compositionally biased region" description="Low complexity" evidence="2">
    <location>
        <begin position="1449"/>
        <end position="1462"/>
    </location>
</feature>
<feature type="repeat" description="WD" evidence="1">
    <location>
        <begin position="629"/>
        <end position="659"/>
    </location>
</feature>
<dbReference type="Proteomes" id="UP000179807">
    <property type="component" value="Unassembled WGS sequence"/>
</dbReference>
<organism evidence="3 4">
    <name type="scientific">Tritrichomonas foetus</name>
    <dbReference type="NCBI Taxonomy" id="1144522"/>
    <lineage>
        <taxon>Eukaryota</taxon>
        <taxon>Metamonada</taxon>
        <taxon>Parabasalia</taxon>
        <taxon>Tritrichomonadida</taxon>
        <taxon>Tritrichomonadidae</taxon>
        <taxon>Tritrichomonas</taxon>
    </lineage>
</organism>
<dbReference type="PROSITE" id="PS50082">
    <property type="entry name" value="WD_REPEATS_2"/>
    <property type="match status" value="1"/>
</dbReference>
<dbReference type="SUPFAM" id="SSF69322">
    <property type="entry name" value="Tricorn protease domain 2"/>
    <property type="match status" value="1"/>
</dbReference>
<dbReference type="GeneID" id="94835990"/>
<feature type="compositionally biased region" description="Polar residues" evidence="2">
    <location>
        <begin position="1642"/>
        <end position="1651"/>
    </location>
</feature>
<feature type="region of interest" description="Disordered" evidence="2">
    <location>
        <begin position="976"/>
        <end position="1057"/>
    </location>
</feature>
<dbReference type="VEuPathDB" id="TrichDB:TRFO_20243"/>
<comment type="caution">
    <text evidence="3">The sequence shown here is derived from an EMBL/GenBank/DDBJ whole genome shotgun (WGS) entry which is preliminary data.</text>
</comment>
<feature type="region of interest" description="Disordered" evidence="2">
    <location>
        <begin position="1618"/>
        <end position="1652"/>
    </location>
</feature>
<dbReference type="SUPFAM" id="SSF50978">
    <property type="entry name" value="WD40 repeat-like"/>
    <property type="match status" value="1"/>
</dbReference>
<feature type="region of interest" description="Disordered" evidence="2">
    <location>
        <begin position="1424"/>
        <end position="1467"/>
    </location>
</feature>
<evidence type="ECO:0000256" key="2">
    <source>
        <dbReference type="SAM" id="MobiDB-lite"/>
    </source>
</evidence>
<dbReference type="InterPro" id="IPR001680">
    <property type="entry name" value="WD40_rpt"/>
</dbReference>
<dbReference type="InterPro" id="IPR036322">
    <property type="entry name" value="WD40_repeat_dom_sf"/>
</dbReference>
<protein>
    <submittedName>
        <fullName evidence="3">Uncharacterized protein</fullName>
    </submittedName>
</protein>
<accession>A0A1J4KHD6</accession>
<feature type="compositionally biased region" description="Low complexity" evidence="2">
    <location>
        <begin position="988"/>
        <end position="1003"/>
    </location>
</feature>
<gene>
    <name evidence="3" type="ORF">TRFO_20243</name>
</gene>